<accession>A0A0E9VQL7</accession>
<reference evidence="1" key="1">
    <citation type="submission" date="2014-11" db="EMBL/GenBank/DDBJ databases">
        <authorList>
            <person name="Amaro Gonzalez C."/>
        </authorList>
    </citation>
    <scope>NUCLEOTIDE SEQUENCE</scope>
</reference>
<proteinExistence type="predicted"/>
<evidence type="ECO:0000313" key="1">
    <source>
        <dbReference type="EMBL" id="JAH79690.1"/>
    </source>
</evidence>
<reference evidence="1" key="2">
    <citation type="journal article" date="2015" name="Fish Shellfish Immunol.">
        <title>Early steps in the European eel (Anguilla anguilla)-Vibrio vulnificus interaction in the gills: Role of the RtxA13 toxin.</title>
        <authorList>
            <person name="Callol A."/>
            <person name="Pajuelo D."/>
            <person name="Ebbesson L."/>
            <person name="Teles M."/>
            <person name="MacKenzie S."/>
            <person name="Amaro C."/>
        </authorList>
    </citation>
    <scope>NUCLEOTIDE SEQUENCE</scope>
</reference>
<sequence length="42" mass="4615">MQPGIGHFPLTPNWRYCPGIHISVESTIILIGHLLLCNTGSK</sequence>
<protein>
    <submittedName>
        <fullName evidence="1">Uncharacterized protein</fullName>
    </submittedName>
</protein>
<name>A0A0E9VQL7_ANGAN</name>
<organism evidence="1">
    <name type="scientific">Anguilla anguilla</name>
    <name type="common">European freshwater eel</name>
    <name type="synonym">Muraena anguilla</name>
    <dbReference type="NCBI Taxonomy" id="7936"/>
    <lineage>
        <taxon>Eukaryota</taxon>
        <taxon>Metazoa</taxon>
        <taxon>Chordata</taxon>
        <taxon>Craniata</taxon>
        <taxon>Vertebrata</taxon>
        <taxon>Euteleostomi</taxon>
        <taxon>Actinopterygii</taxon>
        <taxon>Neopterygii</taxon>
        <taxon>Teleostei</taxon>
        <taxon>Anguilliformes</taxon>
        <taxon>Anguillidae</taxon>
        <taxon>Anguilla</taxon>
    </lineage>
</organism>
<dbReference type="EMBL" id="GBXM01028887">
    <property type="protein sequence ID" value="JAH79690.1"/>
    <property type="molecule type" value="Transcribed_RNA"/>
</dbReference>
<dbReference type="AlphaFoldDB" id="A0A0E9VQL7"/>